<organism evidence="8 9">
    <name type="scientific">Caldicellulosiruptor saccharolyticus (strain ATCC 43494 / DSM 8903 / Tp8T 6331)</name>
    <dbReference type="NCBI Taxonomy" id="351627"/>
    <lineage>
        <taxon>Bacteria</taxon>
        <taxon>Bacillati</taxon>
        <taxon>Bacillota</taxon>
        <taxon>Bacillota incertae sedis</taxon>
        <taxon>Caldicellulosiruptorales</taxon>
        <taxon>Caldicellulosiruptoraceae</taxon>
        <taxon>Caldicellulosiruptor</taxon>
    </lineage>
</organism>
<comment type="subcellular location">
    <subcellularLocation>
        <location evidence="1">Cell membrane</location>
        <topology evidence="1">Lipid-anchor</topology>
    </subcellularLocation>
</comment>
<evidence type="ECO:0000256" key="1">
    <source>
        <dbReference type="ARBA" id="ARBA00004193"/>
    </source>
</evidence>
<keyword evidence="5" id="KW-0472">Membrane</keyword>
<comment type="similarity">
    <text evidence="2">Belongs to the BMP lipoprotein family.</text>
</comment>
<reference evidence="8 9" key="1">
    <citation type="journal article" date="2008" name="Appl. Environ. Microbiol.">
        <title>Hydrogenomics of the extremely thermophilic bacterium Caldicellulosiruptor saccharolyticus.</title>
        <authorList>
            <person name="van de Werken H.J."/>
            <person name="Verhaart M.R."/>
            <person name="VanFossen A.L."/>
            <person name="Willquist K."/>
            <person name="Lewis D.L."/>
            <person name="Nichols J.D."/>
            <person name="Goorissen H.P."/>
            <person name="Mongodin E.F."/>
            <person name="Nelson K.E."/>
            <person name="van Niel E.W."/>
            <person name="Stams A.J."/>
            <person name="Ward D.E."/>
            <person name="de Vos W.M."/>
            <person name="van der Oost J."/>
            <person name="Kelly R.M."/>
            <person name="Kengen S.W."/>
        </authorList>
    </citation>
    <scope>NUCLEOTIDE SEQUENCE [LARGE SCALE GENOMIC DNA]</scope>
    <source>
        <strain evidence="9">ATCC 43494 / DSM 8903 / Tp8T 6331</strain>
    </source>
</reference>
<dbReference type="CDD" id="cd06354">
    <property type="entry name" value="PBP1_PrnA-like"/>
    <property type="match status" value="1"/>
</dbReference>
<dbReference type="InterPro" id="IPR050957">
    <property type="entry name" value="BMP_lipoprotein"/>
</dbReference>
<dbReference type="GO" id="GO:0005886">
    <property type="term" value="C:plasma membrane"/>
    <property type="evidence" value="ECO:0007669"/>
    <property type="project" value="UniProtKB-SubCell"/>
</dbReference>
<dbReference type="STRING" id="351627.Csac_2326"/>
<dbReference type="Pfam" id="PF02608">
    <property type="entry name" value="Bmp"/>
    <property type="match status" value="1"/>
</dbReference>
<dbReference type="Proteomes" id="UP000000256">
    <property type="component" value="Chromosome"/>
</dbReference>
<evidence type="ECO:0000313" key="9">
    <source>
        <dbReference type="Proteomes" id="UP000000256"/>
    </source>
</evidence>
<evidence type="ECO:0000313" key="8">
    <source>
        <dbReference type="EMBL" id="ABP67904.1"/>
    </source>
</evidence>
<dbReference type="Gene3D" id="3.40.50.2300">
    <property type="match status" value="2"/>
</dbReference>
<keyword evidence="3" id="KW-1003">Cell membrane</keyword>
<dbReference type="InterPro" id="IPR028082">
    <property type="entry name" value="Peripla_BP_I"/>
</dbReference>
<dbReference type="SUPFAM" id="SSF53822">
    <property type="entry name" value="Periplasmic binding protein-like I"/>
    <property type="match status" value="1"/>
</dbReference>
<keyword evidence="6 8" id="KW-0449">Lipoprotein</keyword>
<evidence type="ECO:0000256" key="6">
    <source>
        <dbReference type="ARBA" id="ARBA00023288"/>
    </source>
</evidence>
<accession>A4XLW9</accession>
<dbReference type="InterPro" id="IPR003760">
    <property type="entry name" value="PnrA-like"/>
</dbReference>
<dbReference type="AlphaFoldDB" id="A4XLW9"/>
<gene>
    <name evidence="8" type="ordered locus">Csac_2326</name>
</gene>
<evidence type="ECO:0000256" key="3">
    <source>
        <dbReference type="ARBA" id="ARBA00022475"/>
    </source>
</evidence>
<name>A4XLW9_CALS8</name>
<dbReference type="HOGENOM" id="CLU_038813_0_0_9"/>
<dbReference type="KEGG" id="csc:Csac_2326"/>
<dbReference type="EMBL" id="CP000679">
    <property type="protein sequence ID" value="ABP67904.1"/>
    <property type="molecule type" value="Genomic_DNA"/>
</dbReference>
<feature type="domain" description="ABC transporter substrate-binding protein PnrA-like" evidence="7">
    <location>
        <begin position="42"/>
        <end position="339"/>
    </location>
</feature>
<dbReference type="PANTHER" id="PTHR34296">
    <property type="entry name" value="TRANSCRIPTIONAL ACTIVATOR PROTEIN MED"/>
    <property type="match status" value="1"/>
</dbReference>
<dbReference type="PANTHER" id="PTHR34296:SF2">
    <property type="entry name" value="ABC TRANSPORTER GUANOSINE-BINDING PROTEIN NUPN"/>
    <property type="match status" value="1"/>
</dbReference>
<keyword evidence="4" id="KW-0732">Signal</keyword>
<evidence type="ECO:0000259" key="7">
    <source>
        <dbReference type="Pfam" id="PF02608"/>
    </source>
</evidence>
<keyword evidence="9" id="KW-1185">Reference proteome</keyword>
<dbReference type="eggNOG" id="COG1744">
    <property type="taxonomic scope" value="Bacteria"/>
</dbReference>
<proteinExistence type="inferred from homology"/>
<protein>
    <submittedName>
        <fullName evidence="8">Basic membrane lipoprotein</fullName>
    </submittedName>
</protein>
<evidence type="ECO:0000256" key="4">
    <source>
        <dbReference type="ARBA" id="ARBA00022729"/>
    </source>
</evidence>
<sequence>MKNMKKRLYAVLSLVVIAALLLSLNVSWNMANGSTSPKVFKVGLVTDVGGVNDRSFNQSAYEGLKKAEKELKIKTTLIQSKQMTDYIPNLQKLAKANYDLIIAVGFLMHDSVVTVAKQFPKTKFLIIDSEISNLPNVASAMFREEQAGYLAGVAAASLEKARFSKTTGKNVFGVVGGMKIPPVDRYIAGFKAGVLREIPKAKVIIKYTGKFDDPASGKQVALSIIAQGADFVFQVAGQTGLGVIQAAKEKGVYAIGVDSDQNYVAPNTVVTSAMKRVDVATYSVIKDTLNGKFKSGIIYFDLKNNGVGLAPFMKGVPKSVSDKINKVIAEIKAGKIKIPTEVK</sequence>
<evidence type="ECO:0000256" key="5">
    <source>
        <dbReference type="ARBA" id="ARBA00023136"/>
    </source>
</evidence>
<evidence type="ECO:0000256" key="2">
    <source>
        <dbReference type="ARBA" id="ARBA00008610"/>
    </source>
</evidence>